<dbReference type="GO" id="GO:0015098">
    <property type="term" value="F:molybdate ion transmembrane transporter activity"/>
    <property type="evidence" value="ECO:0007669"/>
    <property type="project" value="InterPro"/>
</dbReference>
<dbReference type="PANTHER" id="PTHR43514">
    <property type="entry name" value="ABC TRANSPORTER I FAMILY MEMBER 10"/>
    <property type="match status" value="1"/>
</dbReference>
<organism evidence="12 13">
    <name type="scientific">Novispirillum itersonii</name>
    <name type="common">Aquaspirillum itersonii</name>
    <dbReference type="NCBI Taxonomy" id="189"/>
    <lineage>
        <taxon>Bacteria</taxon>
        <taxon>Pseudomonadati</taxon>
        <taxon>Pseudomonadota</taxon>
        <taxon>Alphaproteobacteria</taxon>
        <taxon>Rhodospirillales</taxon>
        <taxon>Novispirillaceae</taxon>
        <taxon>Novispirillum</taxon>
    </lineage>
</organism>
<keyword evidence="6 12" id="KW-0067">ATP-binding</keyword>
<dbReference type="EMBL" id="JACIIX010000007">
    <property type="protein sequence ID" value="MBB6210718.1"/>
    <property type="molecule type" value="Genomic_DNA"/>
</dbReference>
<feature type="domain" description="ABC transporter" evidence="10">
    <location>
        <begin position="1"/>
        <end position="239"/>
    </location>
</feature>
<dbReference type="Gene3D" id="3.40.50.300">
    <property type="entry name" value="P-loop containing nucleotide triphosphate hydrolases"/>
    <property type="match status" value="1"/>
</dbReference>
<comment type="caution">
    <text evidence="12">The sequence shown here is derived from an EMBL/GenBank/DDBJ whole genome shotgun (WGS) entry which is preliminary data.</text>
</comment>
<keyword evidence="8" id="KW-0472">Membrane</keyword>
<evidence type="ECO:0000256" key="2">
    <source>
        <dbReference type="ARBA" id="ARBA00022475"/>
    </source>
</evidence>
<keyword evidence="5" id="KW-0547">Nucleotide-binding</keyword>
<dbReference type="Pfam" id="PF00005">
    <property type="entry name" value="ABC_tran"/>
    <property type="match status" value="1"/>
</dbReference>
<dbReference type="Gene3D" id="2.40.50.100">
    <property type="match status" value="1"/>
</dbReference>
<name>A0A7W9ZGN4_NOVIT</name>
<dbReference type="SUPFAM" id="SSF50331">
    <property type="entry name" value="MOP-like"/>
    <property type="match status" value="1"/>
</dbReference>
<evidence type="ECO:0000256" key="8">
    <source>
        <dbReference type="ARBA" id="ARBA00023136"/>
    </source>
</evidence>
<dbReference type="InterPro" id="IPR005116">
    <property type="entry name" value="Transp-assoc_OB_typ1"/>
</dbReference>
<dbReference type="AlphaFoldDB" id="A0A7W9ZGN4"/>
<dbReference type="InterPro" id="IPR004606">
    <property type="entry name" value="Mop_domain"/>
</dbReference>
<keyword evidence="7" id="KW-1278">Translocase</keyword>
<evidence type="ECO:0000313" key="12">
    <source>
        <dbReference type="EMBL" id="MBB6210718.1"/>
    </source>
</evidence>
<keyword evidence="4" id="KW-0997">Cell inner membrane</keyword>
<keyword evidence="3 9" id="KW-0500">Molybdenum</keyword>
<dbReference type="Pfam" id="PF03459">
    <property type="entry name" value="TOBE"/>
    <property type="match status" value="1"/>
</dbReference>
<dbReference type="Proteomes" id="UP000544872">
    <property type="component" value="Unassembled WGS sequence"/>
</dbReference>
<evidence type="ECO:0000256" key="3">
    <source>
        <dbReference type="ARBA" id="ARBA00022505"/>
    </source>
</evidence>
<keyword evidence="1" id="KW-0813">Transport</keyword>
<feature type="domain" description="Mop" evidence="11">
    <location>
        <begin position="301"/>
        <end position="368"/>
    </location>
</feature>
<evidence type="ECO:0000256" key="6">
    <source>
        <dbReference type="ARBA" id="ARBA00022840"/>
    </source>
</evidence>
<accession>A0A7W9ZGN4</accession>
<evidence type="ECO:0000313" key="13">
    <source>
        <dbReference type="Proteomes" id="UP000544872"/>
    </source>
</evidence>
<dbReference type="InterPro" id="IPR008995">
    <property type="entry name" value="Mo/tungstate-bd_C_term_dom"/>
</dbReference>
<dbReference type="PANTHER" id="PTHR43514:SF4">
    <property type="entry name" value="ABC TRANSPORTER I FAMILY MEMBER 10"/>
    <property type="match status" value="1"/>
</dbReference>
<keyword evidence="13" id="KW-1185">Reference proteome</keyword>
<evidence type="ECO:0000259" key="10">
    <source>
        <dbReference type="PROSITE" id="PS50893"/>
    </source>
</evidence>
<dbReference type="SMART" id="SM00382">
    <property type="entry name" value="AAA"/>
    <property type="match status" value="1"/>
</dbReference>
<evidence type="ECO:0000256" key="7">
    <source>
        <dbReference type="ARBA" id="ARBA00022967"/>
    </source>
</evidence>
<sequence>MLTVDVARQQGDLALSLALSVGGGAPGITAVFGPSGAGKSSLLSLISGLQTPDRGLIRLGEKTLFSRQPGQAATVNLPPKQRRLGMVFQDARLFPHLSVRSNLLFGWRLCRPAERRLTLEPVAEMLGLTALLDRRPASLSGGERQRVAVGRALLSSPHLMLMDEPLAALDAARKADILPFLARLPQDFGIPVLYVTHAMDEVLRLADELVLISRGQVAAQGPVETLLNRRDLWPLTGVQDPATVLSAAVEEVGADSVRVRTAAGPLWIGVEAPQTAMVPGQSVRVRIFARDVALALERPQAISTRNIVPATLTGLETGSGGTVDATLSVAGDGCLTARITRAAVQDLGLTPGLPVFALIKAASLTRGGVISHSP</sequence>
<dbReference type="InterPro" id="IPR050334">
    <property type="entry name" value="Molybdenum_import_ModC"/>
</dbReference>
<dbReference type="InterPro" id="IPR003439">
    <property type="entry name" value="ABC_transporter-like_ATP-bd"/>
</dbReference>
<evidence type="ECO:0000256" key="4">
    <source>
        <dbReference type="ARBA" id="ARBA00022519"/>
    </source>
</evidence>
<reference evidence="12 13" key="1">
    <citation type="submission" date="2020-08" db="EMBL/GenBank/DDBJ databases">
        <title>Genomic Encyclopedia of Type Strains, Phase IV (KMG-IV): sequencing the most valuable type-strain genomes for metagenomic binning, comparative biology and taxonomic classification.</title>
        <authorList>
            <person name="Goeker M."/>
        </authorList>
    </citation>
    <scope>NUCLEOTIDE SEQUENCE [LARGE SCALE GENOMIC DNA]</scope>
    <source>
        <strain evidence="12 13">DSM 11590</strain>
    </source>
</reference>
<dbReference type="GO" id="GO:0016887">
    <property type="term" value="F:ATP hydrolysis activity"/>
    <property type="evidence" value="ECO:0007669"/>
    <property type="project" value="InterPro"/>
</dbReference>
<dbReference type="NCBIfam" id="TIGR02142">
    <property type="entry name" value="modC_ABC"/>
    <property type="match status" value="1"/>
</dbReference>
<dbReference type="InterPro" id="IPR011868">
    <property type="entry name" value="ModC_ABC_ATP-bd"/>
</dbReference>
<dbReference type="InterPro" id="IPR027417">
    <property type="entry name" value="P-loop_NTPase"/>
</dbReference>
<dbReference type="SUPFAM" id="SSF52540">
    <property type="entry name" value="P-loop containing nucleoside triphosphate hydrolases"/>
    <property type="match status" value="1"/>
</dbReference>
<proteinExistence type="predicted"/>
<evidence type="ECO:0000259" key="11">
    <source>
        <dbReference type="PROSITE" id="PS51866"/>
    </source>
</evidence>
<dbReference type="GO" id="GO:0016020">
    <property type="term" value="C:membrane"/>
    <property type="evidence" value="ECO:0007669"/>
    <property type="project" value="InterPro"/>
</dbReference>
<protein>
    <submittedName>
        <fullName evidence="12">Molybdate transport system ATP-binding protein</fullName>
    </submittedName>
</protein>
<evidence type="ECO:0000256" key="5">
    <source>
        <dbReference type="ARBA" id="ARBA00022741"/>
    </source>
</evidence>
<evidence type="ECO:0000256" key="9">
    <source>
        <dbReference type="PROSITE-ProRule" id="PRU01213"/>
    </source>
</evidence>
<gene>
    <name evidence="12" type="ORF">FHS48_002143</name>
</gene>
<dbReference type="InterPro" id="IPR017871">
    <property type="entry name" value="ABC_transporter-like_CS"/>
</dbReference>
<keyword evidence="2" id="KW-1003">Cell membrane</keyword>
<evidence type="ECO:0000256" key="1">
    <source>
        <dbReference type="ARBA" id="ARBA00022448"/>
    </source>
</evidence>
<dbReference type="InterPro" id="IPR003593">
    <property type="entry name" value="AAA+_ATPase"/>
</dbReference>
<dbReference type="GO" id="GO:0005524">
    <property type="term" value="F:ATP binding"/>
    <property type="evidence" value="ECO:0007669"/>
    <property type="project" value="UniProtKB-KW"/>
</dbReference>
<dbReference type="PROSITE" id="PS00211">
    <property type="entry name" value="ABC_TRANSPORTER_1"/>
    <property type="match status" value="1"/>
</dbReference>
<dbReference type="RefSeq" id="WP_184263545.1">
    <property type="nucleotide sequence ID" value="NZ_JACIIX010000007.1"/>
</dbReference>
<dbReference type="PROSITE" id="PS51866">
    <property type="entry name" value="MOP"/>
    <property type="match status" value="1"/>
</dbReference>
<dbReference type="PROSITE" id="PS50893">
    <property type="entry name" value="ABC_TRANSPORTER_2"/>
    <property type="match status" value="1"/>
</dbReference>
<dbReference type="GO" id="GO:0140359">
    <property type="term" value="F:ABC-type transporter activity"/>
    <property type="evidence" value="ECO:0007669"/>
    <property type="project" value="InterPro"/>
</dbReference>